<dbReference type="GO" id="GO:0008777">
    <property type="term" value="F:acetylornithine deacetylase activity"/>
    <property type="evidence" value="ECO:0007669"/>
    <property type="project" value="TreeGrafter"/>
</dbReference>
<evidence type="ECO:0000256" key="11">
    <source>
        <dbReference type="ARBA" id="ARBA00023154"/>
    </source>
</evidence>
<evidence type="ECO:0000256" key="15">
    <source>
        <dbReference type="HAMAP-Rule" id="MF_01690"/>
    </source>
</evidence>
<reference evidence="17 18" key="1">
    <citation type="submission" date="2019-11" db="EMBL/GenBank/DDBJ databases">
        <title>Identification of a novel strain.</title>
        <authorList>
            <person name="Xu Q."/>
            <person name="Wang G."/>
        </authorList>
    </citation>
    <scope>NUCLEOTIDE SEQUENCE [LARGE SCALE GENOMIC DNA]</scope>
    <source>
        <strain evidence="18">xq</strain>
    </source>
</reference>
<dbReference type="GO" id="GO:0009014">
    <property type="term" value="F:succinyl-diaminopimelate desuccinylase activity"/>
    <property type="evidence" value="ECO:0007669"/>
    <property type="project" value="UniProtKB-UniRule"/>
</dbReference>
<dbReference type="UniPathway" id="UPA00034">
    <property type="reaction ID" value="UER00021"/>
</dbReference>
<comment type="similarity">
    <text evidence="2 15">Belongs to the peptidase M20A family. DapE subfamily.</text>
</comment>
<dbReference type="GO" id="GO:0019877">
    <property type="term" value="P:diaminopimelate biosynthetic process"/>
    <property type="evidence" value="ECO:0007669"/>
    <property type="project" value="UniProtKB-UniRule"/>
</dbReference>
<comment type="pathway">
    <text evidence="1 15">Amino-acid biosynthesis; L-lysine biosynthesis via DAP pathway; LL-2,6-diaminopimelate from (S)-tetrahydrodipicolinate (succinylase route): step 3/3.</text>
</comment>
<dbReference type="NCBIfam" id="NF009557">
    <property type="entry name" value="PRK13009.1"/>
    <property type="match status" value="1"/>
</dbReference>
<dbReference type="AlphaFoldDB" id="A0A6I3KLF2"/>
<evidence type="ECO:0000256" key="2">
    <source>
        <dbReference type="ARBA" id="ARBA00006746"/>
    </source>
</evidence>
<dbReference type="NCBIfam" id="TIGR01246">
    <property type="entry name" value="dapE_proteo"/>
    <property type="match status" value="1"/>
</dbReference>
<dbReference type="Gene3D" id="3.40.630.10">
    <property type="entry name" value="Zn peptidases"/>
    <property type="match status" value="2"/>
</dbReference>
<comment type="function">
    <text evidence="15">Catalyzes the hydrolysis of N-succinyl-L,L-diaminopimelic acid (SDAP), forming succinate and LL-2,6-diaminopimelate (DAP), an intermediate involved in the bacterial biosynthesis of lysine and meso-diaminopimelic acid, an essential component of bacterial cell walls.</text>
</comment>
<proteinExistence type="inferred from homology"/>
<evidence type="ECO:0000256" key="13">
    <source>
        <dbReference type="ARBA" id="ARBA00031891"/>
    </source>
</evidence>
<evidence type="ECO:0000259" key="16">
    <source>
        <dbReference type="Pfam" id="PF07687"/>
    </source>
</evidence>
<evidence type="ECO:0000256" key="14">
    <source>
        <dbReference type="ARBA" id="ARBA00051301"/>
    </source>
</evidence>
<dbReference type="InterPro" id="IPR002933">
    <property type="entry name" value="Peptidase_M20"/>
</dbReference>
<gene>
    <name evidence="15 17" type="primary">dapE</name>
    <name evidence="17" type="ORF">GIW81_12655</name>
</gene>
<organism evidence="17 18">
    <name type="scientific">Hyphomicrobium album</name>
    <dbReference type="NCBI Taxonomy" id="2665159"/>
    <lineage>
        <taxon>Bacteria</taxon>
        <taxon>Pseudomonadati</taxon>
        <taxon>Pseudomonadota</taxon>
        <taxon>Alphaproteobacteria</taxon>
        <taxon>Hyphomicrobiales</taxon>
        <taxon>Hyphomicrobiaceae</taxon>
        <taxon>Hyphomicrobium</taxon>
    </lineage>
</organism>
<dbReference type="Pfam" id="PF01546">
    <property type="entry name" value="Peptidase_M20"/>
    <property type="match status" value="1"/>
</dbReference>
<evidence type="ECO:0000313" key="17">
    <source>
        <dbReference type="EMBL" id="MTD95183.1"/>
    </source>
</evidence>
<evidence type="ECO:0000256" key="9">
    <source>
        <dbReference type="ARBA" id="ARBA00022833"/>
    </source>
</evidence>
<keyword evidence="12 15" id="KW-0170">Cobalt</keyword>
<dbReference type="Proteomes" id="UP000440694">
    <property type="component" value="Unassembled WGS sequence"/>
</dbReference>
<dbReference type="InterPro" id="IPR036264">
    <property type="entry name" value="Bact_exopeptidase_dim_dom"/>
</dbReference>
<evidence type="ECO:0000256" key="3">
    <source>
        <dbReference type="ARBA" id="ARBA00011738"/>
    </source>
</evidence>
<dbReference type="SUPFAM" id="SSF55031">
    <property type="entry name" value="Bacterial exopeptidase dimerisation domain"/>
    <property type="match status" value="1"/>
</dbReference>
<evidence type="ECO:0000256" key="10">
    <source>
        <dbReference type="ARBA" id="ARBA00022915"/>
    </source>
</evidence>
<evidence type="ECO:0000256" key="5">
    <source>
        <dbReference type="ARBA" id="ARBA00022391"/>
    </source>
</evidence>
<dbReference type="Pfam" id="PF07687">
    <property type="entry name" value="M20_dimer"/>
    <property type="match status" value="1"/>
</dbReference>
<evidence type="ECO:0000313" key="18">
    <source>
        <dbReference type="Proteomes" id="UP000440694"/>
    </source>
</evidence>
<dbReference type="CDD" id="cd03891">
    <property type="entry name" value="M20_DapE_proteobac"/>
    <property type="match status" value="1"/>
</dbReference>
<keyword evidence="9 15" id="KW-0862">Zinc</keyword>
<feature type="binding site" evidence="15">
    <location>
        <position position="107"/>
    </location>
    <ligand>
        <name>Zn(2+)</name>
        <dbReference type="ChEBI" id="CHEBI:29105"/>
        <label>1</label>
    </ligand>
</feature>
<comment type="cofactor">
    <cofactor evidence="15">
        <name>Zn(2+)</name>
        <dbReference type="ChEBI" id="CHEBI:29105"/>
    </cofactor>
    <cofactor evidence="15">
        <name>Co(2+)</name>
        <dbReference type="ChEBI" id="CHEBI:48828"/>
    </cofactor>
    <text evidence="15">Binds 2 Zn(2+) or Co(2+) ions per subunit.</text>
</comment>
<sequence>MTSAPDPVALAQALIRCESVTPVEGGALTMLEGVLVPAGFDCHRMTFSEPGFADVENLYARLGNTGPNLCFAGHTDVVPPGNLEAWTTPPFAAQIRDGVLYGRGAVDMKGEIACFIAAAQRFLARGGGAFPGSISLLITGDEEGDSVNGTVKVLDWLKARGEVLHACVVGEPSSRHTVGDEIKIGRRGSLNGELIVEGKQGHAAYPHTADNPVPKLARIIDRLSHVKLDNGTAHFEPSHLVFTVISVPNTASNVIPGQARARFNVRYNDAHDRPRLEAHLREACDAAAAELGARYTLTYSGTGDVFVTEPGPLVETMQAAVQEVTGKTPKLSTTGGTSDARFIKDHCPVIELGLLNETIHQVDERVPVSDLETLTRIYDRFLALYFARA</sequence>
<dbReference type="InterPro" id="IPR001261">
    <property type="entry name" value="ArgE/DapE_CS"/>
</dbReference>
<dbReference type="InterPro" id="IPR005941">
    <property type="entry name" value="DapE_proteobac"/>
</dbReference>
<feature type="binding site" evidence="15">
    <location>
        <position position="74"/>
    </location>
    <ligand>
        <name>Zn(2+)</name>
        <dbReference type="ChEBI" id="CHEBI:29105"/>
        <label>1</label>
    </ligand>
</feature>
<feature type="domain" description="Peptidase M20 dimerisation" evidence="16">
    <location>
        <begin position="184"/>
        <end position="289"/>
    </location>
</feature>
<dbReference type="EC" id="3.5.1.18" evidence="4 15"/>
<feature type="binding site" evidence="15">
    <location>
        <position position="107"/>
    </location>
    <ligand>
        <name>Zn(2+)</name>
        <dbReference type="ChEBI" id="CHEBI:29105"/>
        <label>2</label>
    </ligand>
</feature>
<comment type="subunit">
    <text evidence="3 15">Homodimer.</text>
</comment>
<dbReference type="PANTHER" id="PTHR43808:SF31">
    <property type="entry name" value="N-ACETYL-L-CITRULLINE DEACETYLASE"/>
    <property type="match status" value="1"/>
</dbReference>
<evidence type="ECO:0000256" key="6">
    <source>
        <dbReference type="ARBA" id="ARBA00022605"/>
    </source>
</evidence>
<dbReference type="HAMAP" id="MF_01690">
    <property type="entry name" value="DapE"/>
    <property type="match status" value="1"/>
</dbReference>
<keyword evidence="7 15" id="KW-0479">Metal-binding</keyword>
<feature type="active site" evidence="15">
    <location>
        <position position="76"/>
    </location>
</feature>
<evidence type="ECO:0000256" key="1">
    <source>
        <dbReference type="ARBA" id="ARBA00005130"/>
    </source>
</evidence>
<protein>
    <recommendedName>
        <fullName evidence="5 15">Succinyl-diaminopimelate desuccinylase</fullName>
        <shortName evidence="15">SDAP desuccinylase</shortName>
        <ecNumber evidence="4 15">3.5.1.18</ecNumber>
    </recommendedName>
    <alternativeName>
        <fullName evidence="13 15">N-succinyl-LL-2,6-diaminoheptanedioate amidohydrolase</fullName>
    </alternativeName>
</protein>
<dbReference type="PROSITE" id="PS00759">
    <property type="entry name" value="ARGE_DAPE_CPG2_2"/>
    <property type="match status" value="1"/>
</dbReference>
<keyword evidence="6 15" id="KW-0028">Amino-acid biosynthesis</keyword>
<keyword evidence="10 15" id="KW-0220">Diaminopimelate biosynthesis</keyword>
<evidence type="ECO:0000256" key="8">
    <source>
        <dbReference type="ARBA" id="ARBA00022801"/>
    </source>
</evidence>
<feature type="binding site" evidence="15">
    <location>
        <position position="171"/>
    </location>
    <ligand>
        <name>Zn(2+)</name>
        <dbReference type="ChEBI" id="CHEBI:29105"/>
        <label>1</label>
    </ligand>
</feature>
<dbReference type="InterPro" id="IPR011650">
    <property type="entry name" value="Peptidase_M20_dimer"/>
</dbReference>
<dbReference type="SUPFAM" id="SSF53187">
    <property type="entry name" value="Zn-dependent exopeptidases"/>
    <property type="match status" value="1"/>
</dbReference>
<dbReference type="EMBL" id="WMBQ01000002">
    <property type="protein sequence ID" value="MTD95183.1"/>
    <property type="molecule type" value="Genomic_DNA"/>
</dbReference>
<dbReference type="GO" id="GO:0008270">
    <property type="term" value="F:zinc ion binding"/>
    <property type="evidence" value="ECO:0007669"/>
    <property type="project" value="UniProtKB-UniRule"/>
</dbReference>
<keyword evidence="11 15" id="KW-0457">Lysine biosynthesis</keyword>
<feature type="active site" description="Proton acceptor" evidence="15">
    <location>
        <position position="142"/>
    </location>
</feature>
<evidence type="ECO:0000256" key="7">
    <source>
        <dbReference type="ARBA" id="ARBA00022723"/>
    </source>
</evidence>
<name>A0A6I3KLF2_9HYPH</name>
<accession>A0A6I3KLF2</accession>
<dbReference type="GO" id="GO:0006526">
    <property type="term" value="P:L-arginine biosynthetic process"/>
    <property type="evidence" value="ECO:0007669"/>
    <property type="project" value="TreeGrafter"/>
</dbReference>
<comment type="catalytic activity">
    <reaction evidence="14 15">
        <text>N-succinyl-(2S,6S)-2,6-diaminopimelate + H2O = (2S,6S)-2,6-diaminopimelate + succinate</text>
        <dbReference type="Rhea" id="RHEA:22608"/>
        <dbReference type="ChEBI" id="CHEBI:15377"/>
        <dbReference type="ChEBI" id="CHEBI:30031"/>
        <dbReference type="ChEBI" id="CHEBI:57609"/>
        <dbReference type="ChEBI" id="CHEBI:58087"/>
        <dbReference type="EC" id="3.5.1.18"/>
    </reaction>
</comment>
<feature type="binding site" evidence="15">
    <location>
        <position position="143"/>
    </location>
    <ligand>
        <name>Zn(2+)</name>
        <dbReference type="ChEBI" id="CHEBI:29105"/>
        <label>2</label>
    </ligand>
</feature>
<keyword evidence="18" id="KW-1185">Reference proteome</keyword>
<evidence type="ECO:0000256" key="4">
    <source>
        <dbReference type="ARBA" id="ARBA00011921"/>
    </source>
</evidence>
<dbReference type="GO" id="GO:0050897">
    <property type="term" value="F:cobalt ion binding"/>
    <property type="evidence" value="ECO:0007669"/>
    <property type="project" value="UniProtKB-UniRule"/>
</dbReference>
<keyword evidence="8 15" id="KW-0378">Hydrolase</keyword>
<dbReference type="RefSeq" id="WP_154739748.1">
    <property type="nucleotide sequence ID" value="NZ_WMBQ01000002.1"/>
</dbReference>
<dbReference type="GO" id="GO:0009089">
    <property type="term" value="P:lysine biosynthetic process via diaminopimelate"/>
    <property type="evidence" value="ECO:0007669"/>
    <property type="project" value="UniProtKB-UniRule"/>
</dbReference>
<feature type="binding site" evidence="15">
    <location>
        <position position="360"/>
    </location>
    <ligand>
        <name>Zn(2+)</name>
        <dbReference type="ChEBI" id="CHEBI:29105"/>
        <label>2</label>
    </ligand>
</feature>
<evidence type="ECO:0000256" key="12">
    <source>
        <dbReference type="ARBA" id="ARBA00023285"/>
    </source>
</evidence>
<comment type="caution">
    <text evidence="17">The sequence shown here is derived from an EMBL/GenBank/DDBJ whole genome shotgun (WGS) entry which is preliminary data.</text>
</comment>
<dbReference type="PANTHER" id="PTHR43808">
    <property type="entry name" value="ACETYLORNITHINE DEACETYLASE"/>
    <property type="match status" value="1"/>
</dbReference>
<dbReference type="InterPro" id="IPR050072">
    <property type="entry name" value="Peptidase_M20A"/>
</dbReference>